<dbReference type="GO" id="GO:0022008">
    <property type="term" value="P:neurogenesis"/>
    <property type="evidence" value="ECO:0007669"/>
    <property type="project" value="InterPro"/>
</dbReference>
<dbReference type="PANTHER" id="PTHR12784">
    <property type="entry name" value="STEERIN"/>
    <property type="match status" value="1"/>
</dbReference>
<dbReference type="STRING" id="188477.A0A3S1BD27"/>
<evidence type="ECO:0000256" key="1">
    <source>
        <dbReference type="SAM" id="MobiDB-lite"/>
    </source>
</evidence>
<evidence type="ECO:0000313" key="2">
    <source>
        <dbReference type="EMBL" id="RUS80734.1"/>
    </source>
</evidence>
<feature type="non-terminal residue" evidence="2">
    <location>
        <position position="118"/>
    </location>
</feature>
<gene>
    <name evidence="2" type="ORF">EGW08_011498</name>
</gene>
<dbReference type="PANTHER" id="PTHR12784:SF28">
    <property type="entry name" value="PROTEIN SICKIE"/>
    <property type="match status" value="1"/>
</dbReference>
<dbReference type="EMBL" id="RQTK01000375">
    <property type="protein sequence ID" value="RUS80734.1"/>
    <property type="molecule type" value="Genomic_DNA"/>
</dbReference>
<accession>A0A3S1BD27</accession>
<organism evidence="2 3">
    <name type="scientific">Elysia chlorotica</name>
    <name type="common">Eastern emerald elysia</name>
    <name type="synonym">Sea slug</name>
    <dbReference type="NCBI Taxonomy" id="188477"/>
    <lineage>
        <taxon>Eukaryota</taxon>
        <taxon>Metazoa</taxon>
        <taxon>Spiralia</taxon>
        <taxon>Lophotrochozoa</taxon>
        <taxon>Mollusca</taxon>
        <taxon>Gastropoda</taxon>
        <taxon>Heterobranchia</taxon>
        <taxon>Euthyneura</taxon>
        <taxon>Panpulmonata</taxon>
        <taxon>Sacoglossa</taxon>
        <taxon>Placobranchoidea</taxon>
        <taxon>Plakobranchidae</taxon>
        <taxon>Elysia</taxon>
    </lineage>
</organism>
<evidence type="ECO:0000313" key="3">
    <source>
        <dbReference type="Proteomes" id="UP000271974"/>
    </source>
</evidence>
<sequence>MTARLQSLTSNADHKSGLPDSELNELRMTIEALKRQSKMTLQDPTVLSPSATRRHTSPGMKDLHITGDSRSIARQMSSDSVSSINSLSSACSAGSQHSAATDSEANKRLAKQAKKKGW</sequence>
<dbReference type="OrthoDB" id="2161974at2759"/>
<feature type="region of interest" description="Disordered" evidence="1">
    <location>
        <begin position="1"/>
        <end position="118"/>
    </location>
</feature>
<feature type="compositionally biased region" description="Polar residues" evidence="1">
    <location>
        <begin position="38"/>
        <end position="51"/>
    </location>
</feature>
<protein>
    <submittedName>
        <fullName evidence="2">Uncharacterized protein</fullName>
    </submittedName>
</protein>
<keyword evidence="3" id="KW-1185">Reference proteome</keyword>
<dbReference type="InterPro" id="IPR039041">
    <property type="entry name" value="Nav/unc-53"/>
</dbReference>
<comment type="caution">
    <text evidence="2">The sequence shown here is derived from an EMBL/GenBank/DDBJ whole genome shotgun (WGS) entry which is preliminary data.</text>
</comment>
<dbReference type="AlphaFoldDB" id="A0A3S1BD27"/>
<feature type="compositionally biased region" description="Basic residues" evidence="1">
    <location>
        <begin position="108"/>
        <end position="118"/>
    </location>
</feature>
<feature type="compositionally biased region" description="Polar residues" evidence="1">
    <location>
        <begin position="1"/>
        <end position="11"/>
    </location>
</feature>
<name>A0A3S1BD27_ELYCH</name>
<reference evidence="2 3" key="1">
    <citation type="submission" date="2019-01" db="EMBL/GenBank/DDBJ databases">
        <title>A draft genome assembly of the solar-powered sea slug Elysia chlorotica.</title>
        <authorList>
            <person name="Cai H."/>
            <person name="Li Q."/>
            <person name="Fang X."/>
            <person name="Li J."/>
            <person name="Curtis N.E."/>
            <person name="Altenburger A."/>
            <person name="Shibata T."/>
            <person name="Feng M."/>
            <person name="Maeda T."/>
            <person name="Schwartz J.A."/>
            <person name="Shigenobu S."/>
            <person name="Lundholm N."/>
            <person name="Nishiyama T."/>
            <person name="Yang H."/>
            <person name="Hasebe M."/>
            <person name="Li S."/>
            <person name="Pierce S.K."/>
            <person name="Wang J."/>
        </authorList>
    </citation>
    <scope>NUCLEOTIDE SEQUENCE [LARGE SCALE GENOMIC DNA]</scope>
    <source>
        <strain evidence="2">EC2010</strain>
        <tissue evidence="2">Whole organism of an adult</tissue>
    </source>
</reference>
<proteinExistence type="predicted"/>
<feature type="compositionally biased region" description="Low complexity" evidence="1">
    <location>
        <begin position="77"/>
        <end position="100"/>
    </location>
</feature>
<dbReference type="Proteomes" id="UP000271974">
    <property type="component" value="Unassembled WGS sequence"/>
</dbReference>